<dbReference type="EMBL" id="SHOA02000013">
    <property type="protein sequence ID" value="TDH67895.1"/>
    <property type="molecule type" value="Genomic_DNA"/>
</dbReference>
<evidence type="ECO:0000313" key="1">
    <source>
        <dbReference type="EMBL" id="TDH67895.1"/>
    </source>
</evidence>
<dbReference type="KEGG" id="blac:94347209"/>
<gene>
    <name evidence="1" type="ORF">CCR75_003444</name>
</gene>
<reference evidence="1 2" key="1">
    <citation type="journal article" date="2021" name="Genome Biol.">
        <title>AFLAP: assembly-free linkage analysis pipeline using k-mers from genome sequencing data.</title>
        <authorList>
            <person name="Fletcher K."/>
            <person name="Zhang L."/>
            <person name="Gil J."/>
            <person name="Han R."/>
            <person name="Cavanaugh K."/>
            <person name="Michelmore R."/>
        </authorList>
    </citation>
    <scope>NUCLEOTIDE SEQUENCE [LARGE SCALE GENOMIC DNA]</scope>
    <source>
        <strain evidence="1 2">SF5</strain>
    </source>
</reference>
<evidence type="ECO:0000313" key="2">
    <source>
        <dbReference type="Proteomes" id="UP000294530"/>
    </source>
</evidence>
<dbReference type="AlphaFoldDB" id="A0A976FJE4"/>
<comment type="caution">
    <text evidence="1">The sequence shown here is derived from an EMBL/GenBank/DDBJ whole genome shotgun (WGS) entry which is preliminary data.</text>
</comment>
<proteinExistence type="predicted"/>
<dbReference type="Proteomes" id="UP000294530">
    <property type="component" value="Unassembled WGS sequence"/>
</dbReference>
<keyword evidence="2" id="KW-1185">Reference proteome</keyword>
<organism evidence="1 2">
    <name type="scientific">Bremia lactucae</name>
    <name type="common">Lettuce downy mildew</name>
    <dbReference type="NCBI Taxonomy" id="4779"/>
    <lineage>
        <taxon>Eukaryota</taxon>
        <taxon>Sar</taxon>
        <taxon>Stramenopiles</taxon>
        <taxon>Oomycota</taxon>
        <taxon>Peronosporomycetes</taxon>
        <taxon>Peronosporales</taxon>
        <taxon>Peronosporaceae</taxon>
        <taxon>Bremia</taxon>
    </lineage>
</organism>
<accession>A0A976FJE4</accession>
<sequence length="63" mass="6802">MRDNGVLSEQECLAVWAGCLGIHATFNKRHITLAPVVSCVGLAVDVKDPQILLKDKGQSLVEN</sequence>
<name>A0A976FJE4_BRELC</name>
<protein>
    <submittedName>
        <fullName evidence="1">Uncharacterized protein</fullName>
    </submittedName>
</protein>
<dbReference type="RefSeq" id="XP_067817394.1">
    <property type="nucleotide sequence ID" value="XM_067961538.1"/>
</dbReference>
<dbReference type="OrthoDB" id="435240at2759"/>
<dbReference type="GeneID" id="94347209"/>